<feature type="region of interest" description="Disordered" evidence="1">
    <location>
        <begin position="178"/>
        <end position="197"/>
    </location>
</feature>
<protein>
    <recommendedName>
        <fullName evidence="4">DUF2797 domain-containing protein</fullName>
    </recommendedName>
</protein>
<evidence type="ECO:0008006" key="4">
    <source>
        <dbReference type="Google" id="ProtNLM"/>
    </source>
</evidence>
<dbReference type="EMBL" id="FUHW01000035">
    <property type="protein sequence ID" value="SJM66598.1"/>
    <property type="molecule type" value="Genomic_DNA"/>
</dbReference>
<evidence type="ECO:0000313" key="2">
    <source>
        <dbReference type="EMBL" id="SJM66598.1"/>
    </source>
</evidence>
<evidence type="ECO:0000256" key="1">
    <source>
        <dbReference type="SAM" id="MobiDB-lite"/>
    </source>
</evidence>
<gene>
    <name evidence="2" type="ORF">FM101_09930</name>
</gene>
<name>A0A1R4GEI7_9MICC</name>
<reference evidence="2 3" key="1">
    <citation type="submission" date="2017-02" db="EMBL/GenBank/DDBJ databases">
        <authorList>
            <person name="Peterson S.W."/>
        </authorList>
    </citation>
    <scope>NUCLEOTIDE SEQUENCE [LARGE SCALE GENOMIC DNA]</scope>
    <source>
        <strain evidence="2 3">B Ar 00.02</strain>
    </source>
</reference>
<dbReference type="RefSeq" id="WP_241895304.1">
    <property type="nucleotide sequence ID" value="NZ_FUHW01000035.1"/>
</dbReference>
<keyword evidence="3" id="KW-1185">Reference proteome</keyword>
<dbReference type="AlphaFoldDB" id="A0A1R4GEI7"/>
<sequence length="320" mass="33864">MESPALLSSGIEWPADGTTPSWTRRTRHGAGADIVLEPGTSCSFAVAPGRWCLGHTLVHATEGWEHVDCPDAARAERGTQCGSCVARDEARFMHDFHRSGIAPPGLRAYLARPQWLYVATFANGASKVGTAGEGNKWRRLAQQGAVNGTYVALAADGRVVRVLEDLVTERLGLSQAVRSSAKTSGLTEPGQGGPSATGVYDAGSLAGVHQEAAERVLALLAEDPAVRELEVEPAEEAFAPPRQARMMLAAWDAGELYAYPGWLSASTHGFVVESVLGQSLGVRLEGSERLYAADAAVLKGRRVTPGEYSTAIPAAQDSLF</sequence>
<evidence type="ECO:0000313" key="3">
    <source>
        <dbReference type="Proteomes" id="UP000195913"/>
    </source>
</evidence>
<accession>A0A1R4GEI7</accession>
<proteinExistence type="predicted"/>
<dbReference type="Proteomes" id="UP000195913">
    <property type="component" value="Unassembled WGS sequence"/>
</dbReference>
<organism evidence="2 3">
    <name type="scientific">Arthrobacter rhombi</name>
    <dbReference type="NCBI Taxonomy" id="71253"/>
    <lineage>
        <taxon>Bacteria</taxon>
        <taxon>Bacillati</taxon>
        <taxon>Actinomycetota</taxon>
        <taxon>Actinomycetes</taxon>
        <taxon>Micrococcales</taxon>
        <taxon>Micrococcaceae</taxon>
        <taxon>Arthrobacter</taxon>
    </lineage>
</organism>